<protein>
    <submittedName>
        <fullName evidence="1">Uncharacterized protein</fullName>
    </submittedName>
</protein>
<name>A0A1L1PGC2_HYDIT</name>
<organism evidence="1 2">
    <name type="scientific">Hydrogenophaga intermedia</name>
    <dbReference type="NCBI Taxonomy" id="65786"/>
    <lineage>
        <taxon>Bacteria</taxon>
        <taxon>Pseudomonadati</taxon>
        <taxon>Pseudomonadota</taxon>
        <taxon>Betaproteobacteria</taxon>
        <taxon>Burkholderiales</taxon>
        <taxon>Comamonadaceae</taxon>
        <taxon>Hydrogenophaga</taxon>
    </lineage>
</organism>
<proteinExistence type="predicted"/>
<keyword evidence="2" id="KW-1185">Reference proteome</keyword>
<evidence type="ECO:0000313" key="1">
    <source>
        <dbReference type="EMBL" id="CDN89008.1"/>
    </source>
</evidence>
<accession>A0A1L1PGC2</accession>
<evidence type="ECO:0000313" key="2">
    <source>
        <dbReference type="Proteomes" id="UP000028878"/>
    </source>
</evidence>
<sequence>MSTSDKPKVPVTVHVSPTAPPLSKGFPHEIQLWFQRPGDKAYVLCPDGWKEWAKGTAIKDVCSCSEANP</sequence>
<dbReference type="AlphaFoldDB" id="A0A1L1PGC2"/>
<dbReference type="RefSeq" id="WP_138820307.1">
    <property type="nucleotide sequence ID" value="NZ_CCAE010000033.1"/>
</dbReference>
<reference evidence="2" key="1">
    <citation type="submission" date="2014-11" db="EMBL/GenBank/DDBJ databases">
        <title>Draft genome sequence of Hydrogenophaga intermedia S1.</title>
        <authorList>
            <person name="Gan H.M."/>
            <person name="Chew T.H."/>
            <person name="Stolz A."/>
        </authorList>
    </citation>
    <scope>NUCLEOTIDE SEQUENCE [LARGE SCALE GENOMIC DNA]</scope>
    <source>
        <strain evidence="2">S1</strain>
    </source>
</reference>
<dbReference type="EMBL" id="CCAE010000033">
    <property type="protein sequence ID" value="CDN89008.1"/>
    <property type="molecule type" value="Genomic_DNA"/>
</dbReference>
<dbReference type="Proteomes" id="UP000028878">
    <property type="component" value="Unassembled WGS sequence"/>
</dbReference>
<gene>
    <name evidence="1" type="ORF">BN948_03445</name>
</gene>